<feature type="domain" description="NADP-dependent oxidoreductase" evidence="4">
    <location>
        <begin position="22"/>
        <end position="261"/>
    </location>
</feature>
<keyword evidence="3" id="KW-0560">Oxidoreductase</keyword>
<accession>A0ABU6MLI4</accession>
<sequence>MTIQINNFTTLNNGVQMPWLGLGVGNLNKNDDVANLIKHAIRTGYHSIDTASFYNNEEQVGMAIRESGASRRELFITTKVWNTEQGYNSTLQAFEKSRKKLKLDYLDLYLVHWAVTGKYQETWKALEKLYKDGFVRAIGVCNFQIHHLQKIMENCEVLPMVNQVEFHPLLTQKDLLFFCKNNHIQLEAWSPLMEGNLNFPLLKELGEKHKKSPAQIVLRWDLQHGVVTIPRSSNPYRIEENYNIFDFQLTIEEMDRIDALNINKRFGDNPDDF</sequence>
<dbReference type="PROSITE" id="PS00063">
    <property type="entry name" value="ALDOKETO_REDUCTASE_3"/>
    <property type="match status" value="1"/>
</dbReference>
<keyword evidence="6" id="KW-1185">Reference proteome</keyword>
<dbReference type="PANTHER" id="PTHR43827:SF3">
    <property type="entry name" value="NADP-DEPENDENT OXIDOREDUCTASE DOMAIN-CONTAINING PROTEIN"/>
    <property type="match status" value="1"/>
</dbReference>
<dbReference type="PRINTS" id="PR00069">
    <property type="entry name" value="ALDKETRDTASE"/>
</dbReference>
<dbReference type="PANTHER" id="PTHR43827">
    <property type="entry name" value="2,5-DIKETO-D-GLUCONIC ACID REDUCTASE"/>
    <property type="match status" value="1"/>
</dbReference>
<proteinExistence type="inferred from homology"/>
<dbReference type="RefSeq" id="WP_066265320.1">
    <property type="nucleotide sequence ID" value="NZ_JARMAB010000037.1"/>
</dbReference>
<dbReference type="EMBL" id="JARMAB010000037">
    <property type="protein sequence ID" value="MED1205553.1"/>
    <property type="molecule type" value="Genomic_DNA"/>
</dbReference>
<dbReference type="Gene3D" id="3.20.20.100">
    <property type="entry name" value="NADP-dependent oxidoreductase domain"/>
    <property type="match status" value="1"/>
</dbReference>
<dbReference type="InterPro" id="IPR018170">
    <property type="entry name" value="Aldo/ket_reductase_CS"/>
</dbReference>
<keyword evidence="2" id="KW-0521">NADP</keyword>
<reference evidence="5 6" key="1">
    <citation type="submission" date="2023-03" db="EMBL/GenBank/DDBJ databases">
        <title>Bacillus Genome Sequencing.</title>
        <authorList>
            <person name="Dunlap C."/>
        </authorList>
    </citation>
    <scope>NUCLEOTIDE SEQUENCE [LARGE SCALE GENOMIC DNA]</scope>
    <source>
        <strain evidence="5 6">B-23453</strain>
    </source>
</reference>
<dbReference type="PROSITE" id="PS00062">
    <property type="entry name" value="ALDOKETO_REDUCTASE_2"/>
    <property type="match status" value="1"/>
</dbReference>
<protein>
    <submittedName>
        <fullName evidence="5">Aldo/keto reductase</fullName>
    </submittedName>
</protein>
<evidence type="ECO:0000313" key="5">
    <source>
        <dbReference type="EMBL" id="MED1205553.1"/>
    </source>
</evidence>
<organism evidence="5 6">
    <name type="scientific">Heyndrickxia acidicola</name>
    <dbReference type="NCBI Taxonomy" id="209389"/>
    <lineage>
        <taxon>Bacteria</taxon>
        <taxon>Bacillati</taxon>
        <taxon>Bacillota</taxon>
        <taxon>Bacilli</taxon>
        <taxon>Bacillales</taxon>
        <taxon>Bacillaceae</taxon>
        <taxon>Heyndrickxia</taxon>
    </lineage>
</organism>
<name>A0ABU6MLI4_9BACI</name>
<dbReference type="Proteomes" id="UP001341444">
    <property type="component" value="Unassembled WGS sequence"/>
</dbReference>
<gene>
    <name evidence="5" type="ORF">P4T90_21185</name>
</gene>
<comment type="caution">
    <text evidence="5">The sequence shown here is derived from an EMBL/GenBank/DDBJ whole genome shotgun (WGS) entry which is preliminary data.</text>
</comment>
<evidence type="ECO:0000259" key="4">
    <source>
        <dbReference type="Pfam" id="PF00248"/>
    </source>
</evidence>
<dbReference type="PIRSF" id="PIRSF000097">
    <property type="entry name" value="AKR"/>
    <property type="match status" value="1"/>
</dbReference>
<dbReference type="Pfam" id="PF00248">
    <property type="entry name" value="Aldo_ket_red"/>
    <property type="match status" value="1"/>
</dbReference>
<dbReference type="InterPro" id="IPR020471">
    <property type="entry name" value="AKR"/>
</dbReference>
<dbReference type="InterPro" id="IPR023210">
    <property type="entry name" value="NADP_OxRdtase_dom"/>
</dbReference>
<evidence type="ECO:0000256" key="2">
    <source>
        <dbReference type="ARBA" id="ARBA00022857"/>
    </source>
</evidence>
<evidence type="ECO:0000313" key="6">
    <source>
        <dbReference type="Proteomes" id="UP001341444"/>
    </source>
</evidence>
<comment type="similarity">
    <text evidence="1">Belongs to the aldo/keto reductase family.</text>
</comment>
<evidence type="ECO:0000256" key="1">
    <source>
        <dbReference type="ARBA" id="ARBA00007905"/>
    </source>
</evidence>
<dbReference type="SUPFAM" id="SSF51430">
    <property type="entry name" value="NAD(P)-linked oxidoreductase"/>
    <property type="match status" value="1"/>
</dbReference>
<dbReference type="InterPro" id="IPR036812">
    <property type="entry name" value="NAD(P)_OxRdtase_dom_sf"/>
</dbReference>
<evidence type="ECO:0000256" key="3">
    <source>
        <dbReference type="ARBA" id="ARBA00023002"/>
    </source>
</evidence>